<dbReference type="EMBL" id="CP058627">
    <property type="protein sequence ID" value="QLG89744.1"/>
    <property type="molecule type" value="Genomic_DNA"/>
</dbReference>
<dbReference type="InterPro" id="IPR028082">
    <property type="entry name" value="Peripla_BP_I"/>
</dbReference>
<dbReference type="Gene3D" id="3.40.50.2300">
    <property type="match status" value="2"/>
</dbReference>
<dbReference type="SUPFAM" id="SSF53822">
    <property type="entry name" value="Periplasmic binding protein-like I"/>
    <property type="match status" value="1"/>
</dbReference>
<proteinExistence type="inferred from homology"/>
<evidence type="ECO:0000313" key="5">
    <source>
        <dbReference type="EMBL" id="QLG89744.1"/>
    </source>
</evidence>
<name>A0A7H9BR85_9NEIS</name>
<evidence type="ECO:0000256" key="1">
    <source>
        <dbReference type="ARBA" id="ARBA00004196"/>
    </source>
</evidence>
<organism evidence="5 6">
    <name type="scientific">Chitinibacter bivalviorum</name>
    <dbReference type="NCBI Taxonomy" id="2739434"/>
    <lineage>
        <taxon>Bacteria</taxon>
        <taxon>Pseudomonadati</taxon>
        <taxon>Pseudomonadota</taxon>
        <taxon>Betaproteobacteria</taxon>
        <taxon>Neisseriales</taxon>
        <taxon>Chitinibacteraceae</taxon>
        <taxon>Chitinibacter</taxon>
    </lineage>
</organism>
<sequence>MRILLGLVWSGIASVLLALPTLAADWPVRVGVSVSSVENPYFVALTRGAQEKIKQFNPAAKMMVRSSDYSVETQIKQINELLEQKIDLLIIAASHEHRFAAVLEKAKKQGVIVIGVDVRADGASQTVLTNNLQAGQLVCDYLARSINGKGRVLIQTGPQVSSVLDRVAGCKAAWAHYPGIQLLSDKENGDGSVWGGHTAMQNALSAYGPVDAVFTINDRQALGTMQALQKGGFSQTKIGSVDGSQAVVKAIAAGSQIIVSASQSPESMGQKGVELGVALHAGGKSDPELVLLNTTLVTKDNAATFKAWDASRPNQ</sequence>
<dbReference type="AlphaFoldDB" id="A0A7H9BR85"/>
<dbReference type="PANTHER" id="PTHR46847">
    <property type="entry name" value="D-ALLOSE-BINDING PERIPLASMIC PROTEIN-RELATED"/>
    <property type="match status" value="1"/>
</dbReference>
<reference evidence="5 6" key="1">
    <citation type="submission" date="2020-07" db="EMBL/GenBank/DDBJ databases">
        <title>Complete genome sequence of Chitinibacter sp. 2T18.</title>
        <authorList>
            <person name="Bae J.-W."/>
            <person name="Choi J.-W."/>
        </authorList>
    </citation>
    <scope>NUCLEOTIDE SEQUENCE [LARGE SCALE GENOMIC DNA]</scope>
    <source>
        <strain evidence="5 6">2T18</strain>
    </source>
</reference>
<dbReference type="Proteomes" id="UP000509597">
    <property type="component" value="Chromosome"/>
</dbReference>
<dbReference type="KEGG" id="chiz:HQ393_16660"/>
<evidence type="ECO:0000256" key="2">
    <source>
        <dbReference type="ARBA" id="ARBA00007639"/>
    </source>
</evidence>
<evidence type="ECO:0000313" key="6">
    <source>
        <dbReference type="Proteomes" id="UP000509597"/>
    </source>
</evidence>
<gene>
    <name evidence="5" type="ORF">HQ393_16660</name>
</gene>
<dbReference type="PANTHER" id="PTHR46847:SF2">
    <property type="entry name" value="ABC TRANSPORTER SUGAR-BINDING PROTEIN"/>
    <property type="match status" value="1"/>
</dbReference>
<accession>A0A7H9BR85</accession>
<dbReference type="InterPro" id="IPR025997">
    <property type="entry name" value="SBP_2_dom"/>
</dbReference>
<protein>
    <submittedName>
        <fullName evidence="5">Substrate-binding domain-containing protein</fullName>
    </submittedName>
</protein>
<comment type="similarity">
    <text evidence="2">Belongs to the bacterial solute-binding protein 2 family.</text>
</comment>
<evidence type="ECO:0000256" key="3">
    <source>
        <dbReference type="ARBA" id="ARBA00022729"/>
    </source>
</evidence>
<keyword evidence="6" id="KW-1185">Reference proteome</keyword>
<comment type="subcellular location">
    <subcellularLocation>
        <location evidence="1">Cell envelope</location>
    </subcellularLocation>
</comment>
<dbReference type="RefSeq" id="WP_179356776.1">
    <property type="nucleotide sequence ID" value="NZ_CP058627.1"/>
</dbReference>
<dbReference type="Pfam" id="PF13407">
    <property type="entry name" value="Peripla_BP_4"/>
    <property type="match status" value="1"/>
</dbReference>
<evidence type="ECO:0000259" key="4">
    <source>
        <dbReference type="Pfam" id="PF13407"/>
    </source>
</evidence>
<dbReference type="GO" id="GO:0030313">
    <property type="term" value="C:cell envelope"/>
    <property type="evidence" value="ECO:0007669"/>
    <property type="project" value="UniProtKB-SubCell"/>
</dbReference>
<keyword evidence="3" id="KW-0732">Signal</keyword>
<feature type="domain" description="Periplasmic binding protein" evidence="4">
    <location>
        <begin position="30"/>
        <end position="282"/>
    </location>
</feature>
<dbReference type="GO" id="GO:0030246">
    <property type="term" value="F:carbohydrate binding"/>
    <property type="evidence" value="ECO:0007669"/>
    <property type="project" value="UniProtKB-ARBA"/>
</dbReference>